<sequence length="64" mass="7527">MFPLTAESYIITPSPISTRQNDINRARQQEDYQDLGADYFEKRNQDAFVRQTVRKLENLGFMQA</sequence>
<keyword evidence="2" id="KW-1185">Reference proteome</keyword>
<accession>A0A5C4T4L9</accession>
<organism evidence="1 2">
    <name type="scientific">Paenibacillus hemerocallicola</name>
    <dbReference type="NCBI Taxonomy" id="1172614"/>
    <lineage>
        <taxon>Bacteria</taxon>
        <taxon>Bacillati</taxon>
        <taxon>Bacillota</taxon>
        <taxon>Bacilli</taxon>
        <taxon>Bacillales</taxon>
        <taxon>Paenibacillaceae</taxon>
        <taxon>Paenibacillus</taxon>
    </lineage>
</organism>
<evidence type="ECO:0000313" key="1">
    <source>
        <dbReference type="EMBL" id="TNJ63994.1"/>
    </source>
</evidence>
<comment type="caution">
    <text evidence="1">The sequence shown here is derived from an EMBL/GenBank/DDBJ whole genome shotgun (WGS) entry which is preliminary data.</text>
</comment>
<dbReference type="AlphaFoldDB" id="A0A5C4T4L9"/>
<reference evidence="1 2" key="1">
    <citation type="submission" date="2019-05" db="EMBL/GenBank/DDBJ databases">
        <title>We sequenced the genome of Paenibacillus hemerocallicola KCTC 33185 for further insight into its adaptation and study the phylogeny of Paenibacillus.</title>
        <authorList>
            <person name="Narsing Rao M.P."/>
        </authorList>
    </citation>
    <scope>NUCLEOTIDE SEQUENCE [LARGE SCALE GENOMIC DNA]</scope>
    <source>
        <strain evidence="1 2">KCTC 33185</strain>
    </source>
</reference>
<dbReference type="Proteomes" id="UP000307943">
    <property type="component" value="Unassembled WGS sequence"/>
</dbReference>
<dbReference type="OrthoDB" id="9815354at2"/>
<evidence type="ECO:0000313" key="2">
    <source>
        <dbReference type="Proteomes" id="UP000307943"/>
    </source>
</evidence>
<protein>
    <submittedName>
        <fullName evidence="1">Uncharacterized protein</fullName>
    </submittedName>
</protein>
<gene>
    <name evidence="1" type="ORF">FE784_22835</name>
</gene>
<proteinExistence type="predicted"/>
<name>A0A5C4T4L9_9BACL</name>
<dbReference type="EMBL" id="VDCQ01000035">
    <property type="protein sequence ID" value="TNJ63994.1"/>
    <property type="molecule type" value="Genomic_DNA"/>
</dbReference>